<dbReference type="GO" id="GO:0019877">
    <property type="term" value="P:diaminopimelate biosynthetic process"/>
    <property type="evidence" value="ECO:0007669"/>
    <property type="project" value="UniProtKB-UniRule"/>
</dbReference>
<comment type="function">
    <text evidence="13">Catalyzes the conversion of 4-hydroxy-tetrahydrodipicolinate (HTPA) to tetrahydrodipicolinate.</text>
</comment>
<proteinExistence type="inferred from homology"/>
<dbReference type="GO" id="GO:0016726">
    <property type="term" value="F:oxidoreductase activity, acting on CH or CH2 groups, NAD or NADP as acceptor"/>
    <property type="evidence" value="ECO:0007669"/>
    <property type="project" value="UniProtKB-UniRule"/>
</dbReference>
<accession>A0A2R8FCU1</accession>
<comment type="pathway">
    <text evidence="9 13">Amino-acid biosynthesis; L-lysine biosynthesis via DAP pathway; (S)-tetrahydrodipicolinate from L-aspartate: step 4/4.</text>
</comment>
<comment type="catalytic activity">
    <reaction evidence="11 13">
        <text>(S)-2,3,4,5-tetrahydrodipicolinate + NADP(+) + H2O = (2S,4S)-4-hydroxy-2,3,4,5-tetrahydrodipicolinate + NADPH + H(+)</text>
        <dbReference type="Rhea" id="RHEA:35331"/>
        <dbReference type="ChEBI" id="CHEBI:15377"/>
        <dbReference type="ChEBI" id="CHEBI:15378"/>
        <dbReference type="ChEBI" id="CHEBI:16845"/>
        <dbReference type="ChEBI" id="CHEBI:57783"/>
        <dbReference type="ChEBI" id="CHEBI:58349"/>
        <dbReference type="ChEBI" id="CHEBI:67139"/>
        <dbReference type="EC" id="1.17.1.8"/>
    </reaction>
</comment>
<evidence type="ECO:0000256" key="11">
    <source>
        <dbReference type="ARBA" id="ARBA00049080"/>
    </source>
</evidence>
<dbReference type="InterPro" id="IPR023940">
    <property type="entry name" value="DHDPR_bac"/>
</dbReference>
<evidence type="ECO:0000256" key="2">
    <source>
        <dbReference type="ARBA" id="ARBA00022490"/>
    </source>
</evidence>
<gene>
    <name evidence="13 16" type="primary">dapB</name>
    <name evidence="16" type="ORF">C10C_1021</name>
</gene>
<dbReference type="OrthoDB" id="9790352at2"/>
<dbReference type="HAMAP" id="MF_00102">
    <property type="entry name" value="DapB"/>
    <property type="match status" value="1"/>
</dbReference>
<evidence type="ECO:0000256" key="7">
    <source>
        <dbReference type="ARBA" id="ARBA00023027"/>
    </source>
</evidence>
<dbReference type="InterPro" id="IPR036291">
    <property type="entry name" value="NAD(P)-bd_dom_sf"/>
</dbReference>
<dbReference type="InterPro" id="IPR022663">
    <property type="entry name" value="DapB_C"/>
</dbReference>
<dbReference type="InterPro" id="IPR000846">
    <property type="entry name" value="DapB_N"/>
</dbReference>
<evidence type="ECO:0000256" key="13">
    <source>
        <dbReference type="HAMAP-Rule" id="MF_00102"/>
    </source>
</evidence>
<keyword evidence="2 13" id="KW-0963">Cytoplasm</keyword>
<feature type="active site" description="Proton donor" evidence="13">
    <location>
        <position position="140"/>
    </location>
</feature>
<dbReference type="GO" id="GO:0005829">
    <property type="term" value="C:cytosol"/>
    <property type="evidence" value="ECO:0007669"/>
    <property type="project" value="TreeGrafter"/>
</dbReference>
<feature type="active site" description="Proton donor/acceptor" evidence="13">
    <location>
        <position position="136"/>
    </location>
</feature>
<dbReference type="EC" id="1.17.1.8" evidence="10 13"/>
<dbReference type="GO" id="GO:0050661">
    <property type="term" value="F:NADP binding"/>
    <property type="evidence" value="ECO:0007669"/>
    <property type="project" value="UniProtKB-UniRule"/>
</dbReference>
<dbReference type="UniPathway" id="UPA00034">
    <property type="reaction ID" value="UER00018"/>
</dbReference>
<dbReference type="AlphaFoldDB" id="A0A2R8FCU1"/>
<evidence type="ECO:0000256" key="10">
    <source>
        <dbReference type="ARBA" id="ARBA00038983"/>
    </source>
</evidence>
<dbReference type="SUPFAM" id="SSF55347">
    <property type="entry name" value="Glyceraldehyde-3-phosphate dehydrogenase-like, C-terminal domain"/>
    <property type="match status" value="1"/>
</dbReference>
<dbReference type="PIRSF" id="PIRSF000161">
    <property type="entry name" value="DHPR"/>
    <property type="match status" value="1"/>
</dbReference>
<feature type="binding site" evidence="13">
    <location>
        <begin position="76"/>
        <end position="78"/>
    </location>
    <ligand>
        <name>NAD(+)</name>
        <dbReference type="ChEBI" id="CHEBI:57540"/>
    </ligand>
</feature>
<dbReference type="RefSeq" id="WP_108897080.1">
    <property type="nucleotide sequence ID" value="NZ_LT993738.1"/>
</dbReference>
<evidence type="ECO:0000256" key="4">
    <source>
        <dbReference type="ARBA" id="ARBA00022857"/>
    </source>
</evidence>
<comment type="subunit">
    <text evidence="13">Homotetramer.</text>
</comment>
<keyword evidence="4 13" id="KW-0521">NADP</keyword>
<evidence type="ECO:0000256" key="12">
    <source>
        <dbReference type="ARBA" id="ARBA00049396"/>
    </source>
</evidence>
<feature type="domain" description="Dihydrodipicolinate reductase C-terminal" evidence="15">
    <location>
        <begin position="110"/>
        <end position="243"/>
    </location>
</feature>
<evidence type="ECO:0000256" key="8">
    <source>
        <dbReference type="ARBA" id="ARBA00023154"/>
    </source>
</evidence>
<keyword evidence="5 13" id="KW-0220">Diaminopimelate biosynthesis</keyword>
<protein>
    <recommendedName>
        <fullName evidence="10 13">4-hydroxy-tetrahydrodipicolinate reductase</fullName>
        <shortName evidence="13">HTPA reductase</shortName>
        <ecNumber evidence="10 13">1.17.1.8</ecNumber>
    </recommendedName>
</protein>
<evidence type="ECO:0000256" key="5">
    <source>
        <dbReference type="ARBA" id="ARBA00022915"/>
    </source>
</evidence>
<feature type="binding site" evidence="13">
    <location>
        <begin position="7"/>
        <end position="12"/>
    </location>
    <ligand>
        <name>NAD(+)</name>
        <dbReference type="ChEBI" id="CHEBI:57540"/>
    </ligand>
</feature>
<keyword evidence="3 13" id="KW-0028">Amino-acid biosynthesis</keyword>
<keyword evidence="8 13" id="KW-0457">Lysine biosynthesis</keyword>
<dbReference type="GO" id="GO:0009089">
    <property type="term" value="P:lysine biosynthetic process via diaminopimelate"/>
    <property type="evidence" value="ECO:0007669"/>
    <property type="project" value="UniProtKB-UniRule"/>
</dbReference>
<evidence type="ECO:0000259" key="15">
    <source>
        <dbReference type="Pfam" id="PF05173"/>
    </source>
</evidence>
<evidence type="ECO:0000313" key="16">
    <source>
        <dbReference type="EMBL" id="SPN74152.1"/>
    </source>
</evidence>
<keyword evidence="6 13" id="KW-0560">Oxidoreductase</keyword>
<reference evidence="17" key="1">
    <citation type="submission" date="2017-11" db="EMBL/GenBank/DDBJ databases">
        <authorList>
            <person name="Seth-Smith MB H."/>
        </authorList>
    </citation>
    <scope>NUCLEOTIDE SEQUENCE [LARGE SCALE GENOMIC DNA]</scope>
</reference>
<feature type="binding site" evidence="13">
    <location>
        <position position="34"/>
    </location>
    <ligand>
        <name>NADP(+)</name>
        <dbReference type="ChEBI" id="CHEBI:58349"/>
    </ligand>
</feature>
<keyword evidence="17" id="KW-1185">Reference proteome</keyword>
<sequence>MRVGVIGCSGRTGRLIVSALKESSEYILGPGFSRTSSQTLSEVIMHNDVLVDFSNVSLTREVVNELLCFPKPLIIGTTAFPGKCMESYNRLKQLAQIVPIVLCPNASLGAYMHKRLVMLLSQLCNASYDIRIKETHHKHKKDALSGTAQDLVDTIKQVKREHWGEDYEATNIDPSKKNIEVHSSRVGDIPGEHEVAFISCGEQILIRHTIFSRDVFSQGVLSILNWLKVFSPGPGLYSPEDALQLILEKEHFLLKKTVDH</sequence>
<dbReference type="PANTHER" id="PTHR20836">
    <property type="entry name" value="DIHYDRODIPICOLINATE REDUCTASE"/>
    <property type="match status" value="1"/>
</dbReference>
<name>A0A2R8FCU1_9CHLA</name>
<evidence type="ECO:0000256" key="3">
    <source>
        <dbReference type="ARBA" id="ARBA00022605"/>
    </source>
</evidence>
<comment type="caution">
    <text evidence="13">Lacks conserved residue(s) required for the propagation of feature annotation.</text>
</comment>
<dbReference type="Pfam" id="PF05173">
    <property type="entry name" value="DapB_C"/>
    <property type="match status" value="1"/>
</dbReference>
<evidence type="ECO:0000256" key="9">
    <source>
        <dbReference type="ARBA" id="ARBA00037922"/>
    </source>
</evidence>
<comment type="similarity">
    <text evidence="1 13">Belongs to the DapB family.</text>
</comment>
<dbReference type="SUPFAM" id="SSF51735">
    <property type="entry name" value="NAD(P)-binding Rossmann-fold domains"/>
    <property type="match status" value="1"/>
</dbReference>
<evidence type="ECO:0000259" key="14">
    <source>
        <dbReference type="Pfam" id="PF01113"/>
    </source>
</evidence>
<comment type="catalytic activity">
    <reaction evidence="12 13">
        <text>(S)-2,3,4,5-tetrahydrodipicolinate + NAD(+) + H2O = (2S,4S)-4-hydroxy-2,3,4,5-tetrahydrodipicolinate + NADH + H(+)</text>
        <dbReference type="Rhea" id="RHEA:35323"/>
        <dbReference type="ChEBI" id="CHEBI:15377"/>
        <dbReference type="ChEBI" id="CHEBI:15378"/>
        <dbReference type="ChEBI" id="CHEBI:16845"/>
        <dbReference type="ChEBI" id="CHEBI:57540"/>
        <dbReference type="ChEBI" id="CHEBI:57945"/>
        <dbReference type="ChEBI" id="CHEBI:67139"/>
        <dbReference type="EC" id="1.17.1.8"/>
    </reaction>
</comment>
<dbReference type="EMBL" id="LT993738">
    <property type="protein sequence ID" value="SPN74152.1"/>
    <property type="molecule type" value="Genomic_DNA"/>
</dbReference>
<dbReference type="PANTHER" id="PTHR20836:SF0">
    <property type="entry name" value="4-HYDROXY-TETRAHYDRODIPICOLINATE REDUCTASE 1, CHLOROPLASTIC-RELATED"/>
    <property type="match status" value="1"/>
</dbReference>
<comment type="caution">
    <text evidence="13">Was originally thought to be a dihydrodipicolinate reductase (DHDPR), catalyzing the conversion of dihydrodipicolinate to tetrahydrodipicolinate. However, it was shown in E.coli that the substrate of the enzymatic reaction is not dihydrodipicolinate (DHDP) but in fact (2S,4S)-4-hydroxy-2,3,4,5-tetrahydrodipicolinic acid (HTPA), the product released by the DapA-catalyzed reaction.</text>
</comment>
<feature type="domain" description="Dihydrodipicolinate reductase N-terminal" evidence="14">
    <location>
        <begin position="1"/>
        <end position="105"/>
    </location>
</feature>
<dbReference type="Pfam" id="PF01113">
    <property type="entry name" value="DapB_N"/>
    <property type="match status" value="1"/>
</dbReference>
<dbReference type="InterPro" id="IPR022664">
    <property type="entry name" value="DapB_N_CS"/>
</dbReference>
<dbReference type="GO" id="GO:0008839">
    <property type="term" value="F:4-hydroxy-tetrahydrodipicolinate reductase"/>
    <property type="evidence" value="ECO:0007669"/>
    <property type="project" value="UniProtKB-EC"/>
</dbReference>
<comment type="subcellular location">
    <subcellularLocation>
        <location evidence="13">Cytoplasm</location>
    </subcellularLocation>
</comment>
<dbReference type="Gene3D" id="3.30.360.10">
    <property type="entry name" value="Dihydrodipicolinate Reductase, domain 2"/>
    <property type="match status" value="1"/>
</dbReference>
<dbReference type="CDD" id="cd02274">
    <property type="entry name" value="DHDPR_N"/>
    <property type="match status" value="1"/>
</dbReference>
<keyword evidence="7 13" id="KW-0520">NAD</keyword>
<feature type="binding site" evidence="13">
    <location>
        <begin position="146"/>
        <end position="147"/>
    </location>
    <ligand>
        <name>(S)-2,3,4,5-tetrahydrodipicolinate</name>
        <dbReference type="ChEBI" id="CHEBI:16845"/>
    </ligand>
</feature>
<dbReference type="GO" id="GO:0051287">
    <property type="term" value="F:NAD binding"/>
    <property type="evidence" value="ECO:0007669"/>
    <property type="project" value="UniProtKB-UniRule"/>
</dbReference>
<evidence type="ECO:0000256" key="6">
    <source>
        <dbReference type="ARBA" id="ARBA00023002"/>
    </source>
</evidence>
<evidence type="ECO:0000313" key="17">
    <source>
        <dbReference type="Proteomes" id="UP000244926"/>
    </source>
</evidence>
<dbReference type="PROSITE" id="PS01298">
    <property type="entry name" value="DAPB"/>
    <property type="match status" value="1"/>
</dbReference>
<organism evidence="16 17">
    <name type="scientific">Chlamydia serpentis</name>
    <dbReference type="NCBI Taxonomy" id="1967782"/>
    <lineage>
        <taxon>Bacteria</taxon>
        <taxon>Pseudomonadati</taxon>
        <taxon>Chlamydiota</taxon>
        <taxon>Chlamydiia</taxon>
        <taxon>Chlamydiales</taxon>
        <taxon>Chlamydiaceae</taxon>
        <taxon>Chlamydia/Chlamydophila group</taxon>
        <taxon>Chlamydia</taxon>
    </lineage>
</organism>
<dbReference type="Gene3D" id="3.40.50.720">
    <property type="entry name" value="NAD(P)-binding Rossmann-like Domain"/>
    <property type="match status" value="1"/>
</dbReference>
<evidence type="ECO:0000256" key="1">
    <source>
        <dbReference type="ARBA" id="ARBA00006642"/>
    </source>
</evidence>
<dbReference type="Proteomes" id="UP000244926">
    <property type="component" value="Chromosome I"/>
</dbReference>
<feature type="binding site" evidence="13">
    <location>
        <position position="137"/>
    </location>
    <ligand>
        <name>(S)-2,3,4,5-tetrahydrodipicolinate</name>
        <dbReference type="ChEBI" id="CHEBI:16845"/>
    </ligand>
</feature>
<dbReference type="KEGG" id="csee:C10C_1021"/>